<dbReference type="InterPro" id="IPR032675">
    <property type="entry name" value="LRR_dom_sf"/>
</dbReference>
<dbReference type="Proteomes" id="UP000650833">
    <property type="component" value="Unassembled WGS sequence"/>
</dbReference>
<accession>A0A8H7R801</accession>
<gene>
    <name evidence="1" type="ORF">INT46_005354</name>
</gene>
<evidence type="ECO:0000313" key="1">
    <source>
        <dbReference type="EMBL" id="KAG2204928.1"/>
    </source>
</evidence>
<evidence type="ECO:0000313" key="2">
    <source>
        <dbReference type="Proteomes" id="UP000650833"/>
    </source>
</evidence>
<keyword evidence="2" id="KW-1185">Reference proteome</keyword>
<comment type="caution">
    <text evidence="1">The sequence shown here is derived from an EMBL/GenBank/DDBJ whole genome shotgun (WGS) entry which is preliminary data.</text>
</comment>
<dbReference type="AlphaFoldDB" id="A0A8H7R801"/>
<dbReference type="EMBL" id="JAEPRC010000184">
    <property type="protein sequence ID" value="KAG2204928.1"/>
    <property type="molecule type" value="Genomic_DNA"/>
</dbReference>
<sequence length="529" mass="61575">MSLCELPILSFINLPLVFPRLKHLHIADFDPKFKAPRRTLELETNILKSFEKSIQQWEYLEEIVEKSGSYPVIISFLKASRPVYLTSINITYNKRHGSIGKYRHNLRSLIRLTKNAPLLEQFCARFTFISLIDFEELHSNCPKLHTISVTTHVCDTMADLDKWFENEADFEHFMPYYRANIEGVLVKETAQSLKHLKIKLAKSFMSIRETETTVLTINNWLRYIGRKYPNMTHFEIHKISNGLQGMQAPEKQFEQHMSSALSRLSNLESFNSNIVPFTANVIKSISDGTKKLNYCTLHSFKNYTIQKQLERMQFMNQRDQVNAIQIISNKNSKQHMPIKFHTLDIFCNLTQLVLTSQIHNCKIQISNIMNHTPNMEYLTLSGVCPIIAEPLNIHKPMITRLKTLQIRKFHFVELANWLDLNKALKDDILPYCPMIQRFDFSTVRTEYNDESCADMPFLLALDFRNSHHLQKVNVNLLASRTYRIDGQQKEIARCPFAVFPLLPANVSEYSACTLIDLPHTILFNKDIIE</sequence>
<dbReference type="OrthoDB" id="2232662at2759"/>
<name>A0A8H7R801_9FUNG</name>
<proteinExistence type="predicted"/>
<dbReference type="Gene3D" id="3.80.10.10">
    <property type="entry name" value="Ribonuclease Inhibitor"/>
    <property type="match status" value="1"/>
</dbReference>
<protein>
    <submittedName>
        <fullName evidence="1">Uncharacterized protein</fullName>
    </submittedName>
</protein>
<organism evidence="1 2">
    <name type="scientific">Mucor plumbeus</name>
    <dbReference type="NCBI Taxonomy" id="97098"/>
    <lineage>
        <taxon>Eukaryota</taxon>
        <taxon>Fungi</taxon>
        <taxon>Fungi incertae sedis</taxon>
        <taxon>Mucoromycota</taxon>
        <taxon>Mucoromycotina</taxon>
        <taxon>Mucoromycetes</taxon>
        <taxon>Mucorales</taxon>
        <taxon>Mucorineae</taxon>
        <taxon>Mucoraceae</taxon>
        <taxon>Mucor</taxon>
    </lineage>
</organism>
<reference evidence="1" key="1">
    <citation type="submission" date="2020-12" db="EMBL/GenBank/DDBJ databases">
        <title>Metabolic potential, ecology and presence of endohyphal bacteria is reflected in genomic diversity of Mucoromycotina.</title>
        <authorList>
            <person name="Muszewska A."/>
            <person name="Okrasinska A."/>
            <person name="Steczkiewicz K."/>
            <person name="Drgas O."/>
            <person name="Orlowska M."/>
            <person name="Perlinska-Lenart U."/>
            <person name="Aleksandrzak-Piekarczyk T."/>
            <person name="Szatraj K."/>
            <person name="Zielenkiewicz U."/>
            <person name="Pilsyk S."/>
            <person name="Malc E."/>
            <person name="Mieczkowski P."/>
            <person name="Kruszewska J.S."/>
            <person name="Biernat P."/>
            <person name="Pawlowska J."/>
        </authorList>
    </citation>
    <scope>NUCLEOTIDE SEQUENCE</scope>
    <source>
        <strain evidence="1">CBS 226.32</strain>
    </source>
</reference>